<gene>
    <name evidence="1" type="ORF">GBAR_LOCUS3426</name>
</gene>
<reference evidence="1" key="1">
    <citation type="submission" date="2023-03" db="EMBL/GenBank/DDBJ databases">
        <authorList>
            <person name="Steffen K."/>
            <person name="Cardenas P."/>
        </authorList>
    </citation>
    <scope>NUCLEOTIDE SEQUENCE</scope>
</reference>
<protein>
    <submittedName>
        <fullName evidence="1">Uncharacterized protein</fullName>
    </submittedName>
</protein>
<comment type="caution">
    <text evidence="1">The sequence shown here is derived from an EMBL/GenBank/DDBJ whole genome shotgun (WGS) entry which is preliminary data.</text>
</comment>
<organism evidence="1 2">
    <name type="scientific">Geodia barretti</name>
    <name type="common">Barrett's horny sponge</name>
    <dbReference type="NCBI Taxonomy" id="519541"/>
    <lineage>
        <taxon>Eukaryota</taxon>
        <taxon>Metazoa</taxon>
        <taxon>Porifera</taxon>
        <taxon>Demospongiae</taxon>
        <taxon>Heteroscleromorpha</taxon>
        <taxon>Tetractinellida</taxon>
        <taxon>Astrophorina</taxon>
        <taxon>Geodiidae</taxon>
        <taxon>Geodia</taxon>
    </lineage>
</organism>
<dbReference type="Proteomes" id="UP001174909">
    <property type="component" value="Unassembled WGS sequence"/>
</dbReference>
<dbReference type="EMBL" id="CASHTH010000486">
    <property type="protein sequence ID" value="CAI8002599.1"/>
    <property type="molecule type" value="Genomic_DNA"/>
</dbReference>
<keyword evidence="2" id="KW-1185">Reference proteome</keyword>
<name>A0AA35R434_GEOBA</name>
<sequence length="97" mass="10772">MASLQLSSASDMSAEVTALMDFLRNETAAVNDDENEILQTTVQLCSLLSTIDTLRVKAHELLEAETISASKLRFKLNTLRQTFEVELAGNQSMCYLE</sequence>
<feature type="non-terminal residue" evidence="1">
    <location>
        <position position="1"/>
    </location>
</feature>
<dbReference type="AlphaFoldDB" id="A0AA35R434"/>
<proteinExistence type="predicted"/>
<accession>A0AA35R434</accession>
<evidence type="ECO:0000313" key="2">
    <source>
        <dbReference type="Proteomes" id="UP001174909"/>
    </source>
</evidence>
<evidence type="ECO:0000313" key="1">
    <source>
        <dbReference type="EMBL" id="CAI8002599.1"/>
    </source>
</evidence>